<dbReference type="Proteomes" id="UP000679575">
    <property type="component" value="Chromosome"/>
</dbReference>
<keyword evidence="2" id="KW-1185">Reference proteome</keyword>
<dbReference type="RefSeq" id="WP_212593604.1">
    <property type="nucleotide sequence ID" value="NZ_CP073587.1"/>
</dbReference>
<name>A0ABX7YPB4_9GAMM</name>
<dbReference type="InterPro" id="IPR021363">
    <property type="entry name" value="DUF2835"/>
</dbReference>
<sequence>MDFYFSLNLSFEQFKPYYQGIAEAVQVRDVNGKILQINGRHFRQFLTSEGVHGQFRLTIDSQGHFQSIKRVN</sequence>
<dbReference type="EMBL" id="CP073587">
    <property type="protein sequence ID" value="QUN04547.1"/>
    <property type="molecule type" value="Genomic_DNA"/>
</dbReference>
<protein>
    <submittedName>
        <fullName evidence="1">DUF2835 domain-containing protein</fullName>
    </submittedName>
</protein>
<reference evidence="1 2" key="1">
    <citation type="submission" date="2021-04" db="EMBL/GenBank/DDBJ databases">
        <title>Novel species identification of genus Shewanella.</title>
        <authorList>
            <person name="Liu G."/>
        </authorList>
    </citation>
    <scope>NUCLEOTIDE SEQUENCE [LARGE SCALE GENOMIC DNA]</scope>
    <source>
        <strain evidence="1 2">FJAT-54481</strain>
    </source>
</reference>
<proteinExistence type="predicted"/>
<evidence type="ECO:0000313" key="1">
    <source>
        <dbReference type="EMBL" id="QUN04547.1"/>
    </source>
</evidence>
<accession>A0ABX7YPB4</accession>
<organism evidence="1 2">
    <name type="scientific">Shewanella yunxiaonensis</name>
    <dbReference type="NCBI Taxonomy" id="2829809"/>
    <lineage>
        <taxon>Bacteria</taxon>
        <taxon>Pseudomonadati</taxon>
        <taxon>Pseudomonadota</taxon>
        <taxon>Gammaproteobacteria</taxon>
        <taxon>Alteromonadales</taxon>
        <taxon>Shewanellaceae</taxon>
        <taxon>Shewanella</taxon>
    </lineage>
</organism>
<evidence type="ECO:0000313" key="2">
    <source>
        <dbReference type="Proteomes" id="UP000679575"/>
    </source>
</evidence>
<dbReference type="Pfam" id="PF11197">
    <property type="entry name" value="DUF2835"/>
    <property type="match status" value="1"/>
</dbReference>
<gene>
    <name evidence="1" type="ORF">KDN34_09700</name>
</gene>